<dbReference type="GO" id="GO:0010468">
    <property type="term" value="P:regulation of gene expression"/>
    <property type="evidence" value="ECO:0007669"/>
    <property type="project" value="TreeGrafter"/>
</dbReference>
<dbReference type="Proteomes" id="UP000515152">
    <property type="component" value="Chromosome 22"/>
</dbReference>
<dbReference type="InterPro" id="IPR036236">
    <property type="entry name" value="Znf_C2H2_sf"/>
</dbReference>
<keyword evidence="5" id="KW-0862">Zinc</keyword>
<proteinExistence type="predicted"/>
<feature type="compositionally biased region" description="Low complexity" evidence="8">
    <location>
        <begin position="443"/>
        <end position="467"/>
    </location>
</feature>
<dbReference type="SMART" id="SM00355">
    <property type="entry name" value="ZnF_C2H2"/>
    <property type="match status" value="4"/>
</dbReference>
<dbReference type="PROSITE" id="PS00028">
    <property type="entry name" value="ZINC_FINGER_C2H2_1"/>
    <property type="match status" value="4"/>
</dbReference>
<evidence type="ECO:0000256" key="8">
    <source>
        <dbReference type="SAM" id="MobiDB-lite"/>
    </source>
</evidence>
<evidence type="ECO:0000256" key="1">
    <source>
        <dbReference type="ARBA" id="ARBA00004123"/>
    </source>
</evidence>
<dbReference type="PANTHER" id="PTHR16515">
    <property type="entry name" value="PR DOMAIN ZINC FINGER PROTEIN"/>
    <property type="match status" value="1"/>
</dbReference>
<evidence type="ECO:0000259" key="9">
    <source>
        <dbReference type="PROSITE" id="PS50157"/>
    </source>
</evidence>
<evidence type="ECO:0000313" key="10">
    <source>
        <dbReference type="Proteomes" id="UP000515152"/>
    </source>
</evidence>
<dbReference type="PANTHER" id="PTHR16515:SF49">
    <property type="entry name" value="GASTRULA ZINC FINGER PROTEIN XLCGF49.1-LIKE-RELATED"/>
    <property type="match status" value="1"/>
</dbReference>
<comment type="subcellular location">
    <subcellularLocation>
        <location evidence="1">Nucleus</location>
    </subcellularLocation>
</comment>
<dbReference type="FunFam" id="3.30.160.60:FF:000839">
    <property type="entry name" value="Zinc finger protein 691"/>
    <property type="match status" value="1"/>
</dbReference>
<feature type="region of interest" description="Disordered" evidence="8">
    <location>
        <begin position="121"/>
        <end position="192"/>
    </location>
</feature>
<protein>
    <submittedName>
        <fullName evidence="11">Zinc finger protein Xfin-like</fullName>
    </submittedName>
</protein>
<dbReference type="GO" id="GO:0008270">
    <property type="term" value="F:zinc ion binding"/>
    <property type="evidence" value="ECO:0007669"/>
    <property type="project" value="UniProtKB-KW"/>
</dbReference>
<dbReference type="FunFam" id="3.30.160.60:FF:000690">
    <property type="entry name" value="Zinc finger protein 354C"/>
    <property type="match status" value="1"/>
</dbReference>
<dbReference type="GO" id="GO:0005634">
    <property type="term" value="C:nucleus"/>
    <property type="evidence" value="ECO:0007669"/>
    <property type="project" value="UniProtKB-SubCell"/>
</dbReference>
<dbReference type="RefSeq" id="XP_031415859.1">
    <property type="nucleotide sequence ID" value="XM_031559999.2"/>
</dbReference>
<name>A0A6P8EUK9_CLUHA</name>
<feature type="domain" description="C2H2-type" evidence="9">
    <location>
        <begin position="553"/>
        <end position="580"/>
    </location>
</feature>
<evidence type="ECO:0000256" key="3">
    <source>
        <dbReference type="ARBA" id="ARBA00022737"/>
    </source>
</evidence>
<dbReference type="Gene3D" id="3.30.160.60">
    <property type="entry name" value="Classic Zinc Finger"/>
    <property type="match status" value="4"/>
</dbReference>
<dbReference type="OrthoDB" id="9870178at2759"/>
<feature type="compositionally biased region" description="Polar residues" evidence="8">
    <location>
        <begin position="171"/>
        <end position="183"/>
    </location>
</feature>
<sequence length="649" mass="71342">MLTAELLEEQVASVMATLTKTAVTEICKVIDSGFAEVRREVCLRQSELESLRTKVRSLTSERRGTTASVEWSSVNKTPPRRSVAVQVSYEQGVAECSTLMDTQAQGEAVVELIVKVEGREEHGTQATNQSPGEDPAFGCSVSRGSFPQWGDGSSHKGTTSCSYREYPFNGPTFSPSQSDTSTEPRPGPHRADQLHAHAAPLHRHSSALLPAALGLVKKEEEGEGVDTPEVERADTAGQTHVHTHLQSHLSGAELDAHTHTPALVQKHEVQQRLERGQVGGQEGEEERGLFRGPTHGEGFLRYQQLQAHGEERAGERGTKCGTTPANAAIHRKCPAKEYLNCSGEKHWHSEMEAFSEQKDLNTHLTHSSSPLTHTHLAYSWGSVSSHTHTHLTHTQDSTSALTHTQEPEGFGDLQLELKAEQEEEDKVDQNLHTIPSCPPPKPALSSPDSQLPLSSSTFSEPSSSSSTLTLAPNLLFVTTTEAMTTAETPTASPIHLFHCSSCPKSFPQETALKRHERSHSDDRQFGCDVCGKSFKMRCTLQQHKLLHSGSKPFACHYCGKRFAQASNMKTHQRIHTGERPYLCPLCGQTFNQHSHLTTHQNRMHQILHNRNTAHELLQRDSPPSLSLATEQASLSSLSSPRDKCSFLCV</sequence>
<evidence type="ECO:0000256" key="6">
    <source>
        <dbReference type="ARBA" id="ARBA00023242"/>
    </source>
</evidence>
<keyword evidence="4 7" id="KW-0863">Zinc-finger</keyword>
<gene>
    <name evidence="11" type="primary">LOC116218406</name>
</gene>
<dbReference type="GeneID" id="116218406"/>
<feature type="domain" description="C2H2-type" evidence="9">
    <location>
        <begin position="497"/>
        <end position="524"/>
    </location>
</feature>
<feature type="region of interest" description="Disordered" evidence="8">
    <location>
        <begin position="420"/>
        <end position="467"/>
    </location>
</feature>
<feature type="region of interest" description="Disordered" evidence="8">
    <location>
        <begin position="276"/>
        <end position="295"/>
    </location>
</feature>
<feature type="domain" description="C2H2-type" evidence="9">
    <location>
        <begin position="525"/>
        <end position="552"/>
    </location>
</feature>
<feature type="domain" description="C2H2-type" evidence="9">
    <location>
        <begin position="581"/>
        <end position="604"/>
    </location>
</feature>
<dbReference type="AlphaFoldDB" id="A0A6P8EUK9"/>
<evidence type="ECO:0000256" key="2">
    <source>
        <dbReference type="ARBA" id="ARBA00022723"/>
    </source>
</evidence>
<evidence type="ECO:0000313" key="11">
    <source>
        <dbReference type="RefSeq" id="XP_031415859.1"/>
    </source>
</evidence>
<organism evidence="10 11">
    <name type="scientific">Clupea harengus</name>
    <name type="common">Atlantic herring</name>
    <dbReference type="NCBI Taxonomy" id="7950"/>
    <lineage>
        <taxon>Eukaryota</taxon>
        <taxon>Metazoa</taxon>
        <taxon>Chordata</taxon>
        <taxon>Craniata</taxon>
        <taxon>Vertebrata</taxon>
        <taxon>Euteleostomi</taxon>
        <taxon>Actinopterygii</taxon>
        <taxon>Neopterygii</taxon>
        <taxon>Teleostei</taxon>
        <taxon>Clupei</taxon>
        <taxon>Clupeiformes</taxon>
        <taxon>Clupeoidei</taxon>
        <taxon>Clupeidae</taxon>
        <taxon>Clupea</taxon>
    </lineage>
</organism>
<dbReference type="Pfam" id="PF00096">
    <property type="entry name" value="zf-C2H2"/>
    <property type="match status" value="3"/>
</dbReference>
<evidence type="ECO:0000256" key="5">
    <source>
        <dbReference type="ARBA" id="ARBA00022833"/>
    </source>
</evidence>
<evidence type="ECO:0000256" key="4">
    <source>
        <dbReference type="ARBA" id="ARBA00022771"/>
    </source>
</evidence>
<keyword evidence="3" id="KW-0677">Repeat</keyword>
<dbReference type="KEGG" id="char:116218406"/>
<dbReference type="InterPro" id="IPR050331">
    <property type="entry name" value="Zinc_finger"/>
</dbReference>
<evidence type="ECO:0000256" key="7">
    <source>
        <dbReference type="PROSITE-ProRule" id="PRU00042"/>
    </source>
</evidence>
<keyword evidence="2" id="KW-0479">Metal-binding</keyword>
<dbReference type="InterPro" id="IPR013087">
    <property type="entry name" value="Znf_C2H2_type"/>
</dbReference>
<accession>A0A6P8EUK9</accession>
<dbReference type="PROSITE" id="PS50157">
    <property type="entry name" value="ZINC_FINGER_C2H2_2"/>
    <property type="match status" value="4"/>
</dbReference>
<keyword evidence="10" id="KW-1185">Reference proteome</keyword>
<dbReference type="SUPFAM" id="SSF57667">
    <property type="entry name" value="beta-beta-alpha zinc fingers"/>
    <property type="match status" value="2"/>
</dbReference>
<keyword evidence="6" id="KW-0539">Nucleus</keyword>
<reference evidence="11" key="1">
    <citation type="submission" date="2025-08" db="UniProtKB">
        <authorList>
            <consortium name="RefSeq"/>
        </authorList>
    </citation>
    <scope>IDENTIFICATION</scope>
</reference>